<gene>
    <name evidence="1" type="ORF">OCH7691_02224</name>
</gene>
<accession>A0A1Y5T150</accession>
<organism evidence="1 2">
    <name type="scientific">Oceanibacterium hippocampi</name>
    <dbReference type="NCBI Taxonomy" id="745714"/>
    <lineage>
        <taxon>Bacteria</taxon>
        <taxon>Pseudomonadati</taxon>
        <taxon>Pseudomonadota</taxon>
        <taxon>Alphaproteobacteria</taxon>
        <taxon>Sneathiellales</taxon>
        <taxon>Sneathiellaceae</taxon>
        <taxon>Oceanibacterium</taxon>
    </lineage>
</organism>
<proteinExistence type="predicted"/>
<keyword evidence="2" id="KW-1185">Reference proteome</keyword>
<dbReference type="Proteomes" id="UP000193200">
    <property type="component" value="Unassembled WGS sequence"/>
</dbReference>
<sequence>MFVQLTLLSIAIAALSWHVLEKPANGLKRHFELREQPAS</sequence>
<dbReference type="InParanoid" id="A0A1Y5T150"/>
<evidence type="ECO:0000313" key="1">
    <source>
        <dbReference type="EMBL" id="SLN53236.1"/>
    </source>
</evidence>
<reference evidence="1 2" key="1">
    <citation type="submission" date="2017-03" db="EMBL/GenBank/DDBJ databases">
        <authorList>
            <person name="Afonso C.L."/>
            <person name="Miller P.J."/>
            <person name="Scott M.A."/>
            <person name="Spackman E."/>
            <person name="Goraichik I."/>
            <person name="Dimitrov K.M."/>
            <person name="Suarez D.L."/>
            <person name="Swayne D.E."/>
        </authorList>
    </citation>
    <scope>NUCLEOTIDE SEQUENCE [LARGE SCALE GENOMIC DNA]</scope>
    <source>
        <strain evidence="1 2">CECT 7691</strain>
    </source>
</reference>
<dbReference type="EMBL" id="FWFR01000002">
    <property type="protein sequence ID" value="SLN53236.1"/>
    <property type="molecule type" value="Genomic_DNA"/>
</dbReference>
<protein>
    <submittedName>
        <fullName evidence="1">Uncharacterized protein</fullName>
    </submittedName>
</protein>
<name>A0A1Y5T150_9PROT</name>
<dbReference type="AlphaFoldDB" id="A0A1Y5T150"/>
<evidence type="ECO:0000313" key="2">
    <source>
        <dbReference type="Proteomes" id="UP000193200"/>
    </source>
</evidence>